<dbReference type="Pfam" id="PF01609">
    <property type="entry name" value="DDE_Tnp_1"/>
    <property type="match status" value="1"/>
</dbReference>
<proteinExistence type="predicted"/>
<dbReference type="InterPro" id="IPR038215">
    <property type="entry name" value="TN5-like_N_sf"/>
</dbReference>
<dbReference type="InterPro" id="IPR025639">
    <property type="entry name" value="DruA"/>
</dbReference>
<name>A0A1V1P265_9BACT</name>
<evidence type="ECO:0000259" key="2">
    <source>
        <dbReference type="Pfam" id="PF01609"/>
    </source>
</evidence>
<evidence type="ECO:0000313" key="6">
    <source>
        <dbReference type="Proteomes" id="UP000189670"/>
    </source>
</evidence>
<dbReference type="GO" id="GO:0003677">
    <property type="term" value="F:DNA binding"/>
    <property type="evidence" value="ECO:0007669"/>
    <property type="project" value="InterPro"/>
</dbReference>
<comment type="caution">
    <text evidence="5">The sequence shown here is derived from an EMBL/GenBank/DDBJ whole genome shotgun (WGS) entry which is preliminary data.</text>
</comment>
<dbReference type="GO" id="GO:0004803">
    <property type="term" value="F:transposase activity"/>
    <property type="evidence" value="ECO:0007669"/>
    <property type="project" value="InterPro"/>
</dbReference>
<dbReference type="InterPro" id="IPR012337">
    <property type="entry name" value="RNaseH-like_sf"/>
</dbReference>
<feature type="compositionally biased region" description="Basic residues" evidence="1">
    <location>
        <begin position="498"/>
        <end position="514"/>
    </location>
</feature>
<dbReference type="InterPro" id="IPR047768">
    <property type="entry name" value="Tn5p-like"/>
</dbReference>
<dbReference type="InterPro" id="IPR054836">
    <property type="entry name" value="Tn5_transposase"/>
</dbReference>
<dbReference type="NCBIfam" id="NF033590">
    <property type="entry name" value="transpos_IS4_3"/>
    <property type="match status" value="1"/>
</dbReference>
<evidence type="ECO:0000259" key="4">
    <source>
        <dbReference type="Pfam" id="PF14706"/>
    </source>
</evidence>
<dbReference type="Gene3D" id="1.10.740.10">
    <property type="entry name" value="Transferase Inhibitor Protein From Tn5, Chain"/>
    <property type="match status" value="1"/>
</dbReference>
<gene>
    <name evidence="5" type="ORF">OMM_04325</name>
</gene>
<feature type="domain" description="Transposase Tn5 dimerisation" evidence="3">
    <location>
        <begin position="622"/>
        <end position="707"/>
    </location>
</feature>
<evidence type="ECO:0000313" key="5">
    <source>
        <dbReference type="EMBL" id="ETR68835.1"/>
    </source>
</evidence>
<dbReference type="PANTHER" id="PTHR37319:SF1">
    <property type="entry name" value="TRANSPOSASE TN5 DIMERISATION DOMAIN-CONTAINING PROTEIN"/>
    <property type="match status" value="1"/>
</dbReference>
<dbReference type="Pfam" id="PF14706">
    <property type="entry name" value="Tnp_DNA_bind"/>
    <property type="match status" value="1"/>
</dbReference>
<dbReference type="AlphaFoldDB" id="A0A1V1P265"/>
<organism evidence="5 6">
    <name type="scientific">Candidatus Magnetoglobus multicellularis str. Araruama</name>
    <dbReference type="NCBI Taxonomy" id="890399"/>
    <lineage>
        <taxon>Bacteria</taxon>
        <taxon>Pseudomonadati</taxon>
        <taxon>Thermodesulfobacteriota</taxon>
        <taxon>Desulfobacteria</taxon>
        <taxon>Desulfobacterales</taxon>
        <taxon>Desulfobacteraceae</taxon>
        <taxon>Candidatus Magnetoglobus</taxon>
    </lineage>
</organism>
<evidence type="ECO:0000259" key="3">
    <source>
        <dbReference type="Pfam" id="PF02281"/>
    </source>
</evidence>
<dbReference type="InterPro" id="IPR002559">
    <property type="entry name" value="Transposase_11"/>
</dbReference>
<dbReference type="InterPro" id="IPR003201">
    <property type="entry name" value="Transposase_Tn5"/>
</dbReference>
<sequence length="713" mass="82265">MRRLELEGHFVLPKPSKSIKKWTPRRLGKPVPDPIGMPEDFSQIHDLKLILVNTEEQMRIWNELMICDHYKGVTQLVGRQIRYLIKSEHGWLGGISFSSAALQLEDRDKWIGWDKEKRLENLQYIVNMSRFLIRNNVKCKNLASHVLALVMKQLPSDFEKSYALRPLLVESFVDTNHFKGTCYKAANWELIGKTKGRGRQDSGMEFKESIKDIYVYPIEKDFREKMGGSTPKELEAISVHEALEEENWAENEFGNAPLGDLRRGNRLVEIAGNKMKNPGKSYNQTVTGNKAQIKGYYRLIEHDDNSEEVNMANILLPHRERTIQRMKSEKVVLCVSDTTDLNYDHLEDCEGLGIIGSNQTQTRTKGLRLHSMLAVNEDGTPLGVVRAECTSPQIKAKNDKRSRSEIPLEEKKIYCWIEDIRDTMKITEQIPKTKLINVMDREGDYFELFDEQRSNCPNIDLLVRANHNRKTVDNEKLFDSVKNSPVRGYAEIQISRQSKQKKKGKQKARNKRDGRKAEVSIRFKKEEIKAPYPHEKKDPVSLYIINVCEENPPEGIEGVDWYILTTMPVNTIEDAEKCVKYYRLRWRIEDWHRVIKTGCKTEELAHKTADRLKRVIAINLAIAWKIMLMTLLGREAPDLPGEILFSEIEIEVLKAFAKKKLKNPETLGDLVYLVAKLGGYLGRTNDPPPGHQIMWRGYRSLQLMCEGYLLKGG</sequence>
<reference evidence="6" key="1">
    <citation type="submission" date="2012-11" db="EMBL/GenBank/DDBJ databases">
        <authorList>
            <person name="Lucero-Rivera Y.E."/>
            <person name="Tovar-Ramirez D."/>
        </authorList>
    </citation>
    <scope>NUCLEOTIDE SEQUENCE [LARGE SCALE GENOMIC DNA]</scope>
    <source>
        <strain evidence="6">Araruama</strain>
    </source>
</reference>
<dbReference type="Gene3D" id="1.10.246.40">
    <property type="entry name" value="Tn5 transposase, domain 1"/>
    <property type="match status" value="1"/>
</dbReference>
<dbReference type="PANTHER" id="PTHR37319">
    <property type="entry name" value="TRANSPOSASE"/>
    <property type="match status" value="1"/>
</dbReference>
<feature type="domain" description="Transposase Tn5-like N-terminal" evidence="4">
    <location>
        <begin position="246"/>
        <end position="303"/>
    </location>
</feature>
<feature type="domain" description="Transposase IS4-like" evidence="2">
    <location>
        <begin position="484"/>
        <end position="620"/>
    </location>
</feature>
<dbReference type="InterPro" id="IPR014735">
    <property type="entry name" value="Transposase_Tn5-like_N"/>
</dbReference>
<dbReference type="SUPFAM" id="SSF53098">
    <property type="entry name" value="Ribonuclease H-like"/>
    <property type="match status" value="1"/>
</dbReference>
<dbReference type="Proteomes" id="UP000189670">
    <property type="component" value="Unassembled WGS sequence"/>
</dbReference>
<protein>
    <submittedName>
        <fullName evidence="5">Transposase IS4 family protein</fullName>
    </submittedName>
</protein>
<dbReference type="Pfam" id="PF14236">
    <property type="entry name" value="DruA"/>
    <property type="match status" value="1"/>
</dbReference>
<dbReference type="Pfam" id="PF02281">
    <property type="entry name" value="Dimer_Tnp_Tn5"/>
    <property type="match status" value="1"/>
</dbReference>
<dbReference type="InterPro" id="IPR014737">
    <property type="entry name" value="Transposase_Tn5-like_C"/>
</dbReference>
<dbReference type="Gene3D" id="3.90.350.10">
    <property type="entry name" value="Transposase Inhibitor Protein From Tn5, Chain A, domain 1"/>
    <property type="match status" value="1"/>
</dbReference>
<dbReference type="EMBL" id="ATBP01000820">
    <property type="protein sequence ID" value="ETR68835.1"/>
    <property type="molecule type" value="Genomic_DNA"/>
</dbReference>
<feature type="region of interest" description="Disordered" evidence="1">
    <location>
        <begin position="495"/>
        <end position="517"/>
    </location>
</feature>
<dbReference type="GO" id="GO:0006313">
    <property type="term" value="P:DNA transposition"/>
    <property type="evidence" value="ECO:0007669"/>
    <property type="project" value="InterPro"/>
</dbReference>
<accession>A0A1V1P265</accession>
<evidence type="ECO:0000256" key="1">
    <source>
        <dbReference type="SAM" id="MobiDB-lite"/>
    </source>
</evidence>